<comment type="caution">
    <text evidence="1">The sequence shown here is derived from an EMBL/GenBank/DDBJ whole genome shotgun (WGS) entry which is preliminary data.</text>
</comment>
<reference evidence="1" key="1">
    <citation type="submission" date="2022-11" db="EMBL/GenBank/DDBJ databases">
        <title>Parathalassolutuus dongxingensis gen. nov., sp. nov., a novel member of family Oceanospirillaceae isolated from a coastal shrimp pond in Guangxi, China.</title>
        <authorList>
            <person name="Chen H."/>
        </authorList>
    </citation>
    <scope>NUCLEOTIDE SEQUENCE</scope>
    <source>
        <strain evidence="1">G-43</strain>
    </source>
</reference>
<protein>
    <submittedName>
        <fullName evidence="1">DUF3549 family protein</fullName>
    </submittedName>
</protein>
<dbReference type="AlphaFoldDB" id="A0A9X3IRW3"/>
<evidence type="ECO:0000313" key="2">
    <source>
        <dbReference type="Proteomes" id="UP001150830"/>
    </source>
</evidence>
<proteinExistence type="predicted"/>
<accession>A0A9X3IRW3</accession>
<organism evidence="1 2">
    <name type="scientific">Parathalassolituus penaei</name>
    <dbReference type="NCBI Taxonomy" id="2997323"/>
    <lineage>
        <taxon>Bacteria</taxon>
        <taxon>Pseudomonadati</taxon>
        <taxon>Pseudomonadota</taxon>
        <taxon>Gammaproteobacteria</taxon>
        <taxon>Oceanospirillales</taxon>
        <taxon>Oceanospirillaceae</taxon>
        <taxon>Parathalassolituus</taxon>
    </lineage>
</organism>
<dbReference type="EMBL" id="JAPNOA010000016">
    <property type="protein sequence ID" value="MCY0964254.1"/>
    <property type="molecule type" value="Genomic_DNA"/>
</dbReference>
<evidence type="ECO:0000313" key="1">
    <source>
        <dbReference type="EMBL" id="MCY0964254.1"/>
    </source>
</evidence>
<dbReference type="InterPro" id="IPR021936">
    <property type="entry name" value="DUF3549"/>
</dbReference>
<sequence length="338" mass="37589">MIISDLLQQQGARMRVFDMGRRIQVMDLDLFRAVENMQSPWPSPYLKHAWLGMMSWHPDKPGQHGIWFIKLPLDERNLLQAAARDAFVAFCLKQAHNNPEARGEAPYSYKPDASRMAYFHAMALQELGAGNSRYYATTRAYLGGDIGWDSWQQLGLQGLAEVVAAVDRDHNETLLVNAIPHLPTVPLHALLGFMENIQPTQALTSALNDRLATLIGEGATSADLAAFARAISQSRNITQRRQLLQAMLAHPASRTVELLAAMASRCWLDLDGDVLVAYLEALARNDQGEQAFNALVADLMTLPAMRERMLAAFTRQDLSPLLRQAFDGLLVLVRGGMK</sequence>
<keyword evidence="2" id="KW-1185">Reference proteome</keyword>
<dbReference type="Proteomes" id="UP001150830">
    <property type="component" value="Unassembled WGS sequence"/>
</dbReference>
<dbReference type="RefSeq" id="WP_283172472.1">
    <property type="nucleotide sequence ID" value="NZ_JAPNOA010000016.1"/>
</dbReference>
<dbReference type="Pfam" id="PF12069">
    <property type="entry name" value="DUF3549"/>
    <property type="match status" value="1"/>
</dbReference>
<name>A0A9X3IRW3_9GAMM</name>
<gene>
    <name evidence="1" type="ORF">OUO13_03575</name>
</gene>